<evidence type="ECO:0000313" key="2">
    <source>
        <dbReference type="Proteomes" id="UP000821865"/>
    </source>
</evidence>
<dbReference type="Proteomes" id="UP000821865">
    <property type="component" value="Chromosome 8"/>
</dbReference>
<keyword evidence="2" id="KW-1185">Reference proteome</keyword>
<accession>A0ACB8CC84</accession>
<sequence length="145" mass="16394">MQSSLPSDVALEMNDVLSIPPATIECDNLKENVLERTMLFERKRLQQFIYDEGFSDRRLTQLLRHVQTLLGDRAATFGQQLMRELFLHRLPASVQVTLSLSPLVVHADKIMKVAEQSLAAQAVASAACPPLFVLWIFQAFLYSPH</sequence>
<evidence type="ECO:0000313" key="1">
    <source>
        <dbReference type="EMBL" id="KAH7938474.1"/>
    </source>
</evidence>
<protein>
    <submittedName>
        <fullName evidence="1">Uncharacterized protein</fullName>
    </submittedName>
</protein>
<proteinExistence type="predicted"/>
<comment type="caution">
    <text evidence="1">The sequence shown here is derived from an EMBL/GenBank/DDBJ whole genome shotgun (WGS) entry which is preliminary data.</text>
</comment>
<dbReference type="EMBL" id="CM023477">
    <property type="protein sequence ID" value="KAH7938474.1"/>
    <property type="molecule type" value="Genomic_DNA"/>
</dbReference>
<organism evidence="1 2">
    <name type="scientific">Dermacentor silvarum</name>
    <name type="common">Tick</name>
    <dbReference type="NCBI Taxonomy" id="543639"/>
    <lineage>
        <taxon>Eukaryota</taxon>
        <taxon>Metazoa</taxon>
        <taxon>Ecdysozoa</taxon>
        <taxon>Arthropoda</taxon>
        <taxon>Chelicerata</taxon>
        <taxon>Arachnida</taxon>
        <taxon>Acari</taxon>
        <taxon>Parasitiformes</taxon>
        <taxon>Ixodida</taxon>
        <taxon>Ixodoidea</taxon>
        <taxon>Ixodidae</taxon>
        <taxon>Rhipicephalinae</taxon>
        <taxon>Dermacentor</taxon>
    </lineage>
</organism>
<reference evidence="1" key="1">
    <citation type="submission" date="2020-05" db="EMBL/GenBank/DDBJ databases">
        <title>Large-scale comparative analyses of tick genomes elucidate their genetic diversity and vector capacities.</title>
        <authorList>
            <person name="Jia N."/>
            <person name="Wang J."/>
            <person name="Shi W."/>
            <person name="Du L."/>
            <person name="Sun Y."/>
            <person name="Zhan W."/>
            <person name="Jiang J."/>
            <person name="Wang Q."/>
            <person name="Zhang B."/>
            <person name="Ji P."/>
            <person name="Sakyi L.B."/>
            <person name="Cui X."/>
            <person name="Yuan T."/>
            <person name="Jiang B."/>
            <person name="Yang W."/>
            <person name="Lam T.T.-Y."/>
            <person name="Chang Q."/>
            <person name="Ding S."/>
            <person name="Wang X."/>
            <person name="Zhu J."/>
            <person name="Ruan X."/>
            <person name="Zhao L."/>
            <person name="Wei J."/>
            <person name="Que T."/>
            <person name="Du C."/>
            <person name="Cheng J."/>
            <person name="Dai P."/>
            <person name="Han X."/>
            <person name="Huang E."/>
            <person name="Gao Y."/>
            <person name="Liu J."/>
            <person name="Shao H."/>
            <person name="Ye R."/>
            <person name="Li L."/>
            <person name="Wei W."/>
            <person name="Wang X."/>
            <person name="Wang C."/>
            <person name="Yang T."/>
            <person name="Huo Q."/>
            <person name="Li W."/>
            <person name="Guo W."/>
            <person name="Chen H."/>
            <person name="Zhou L."/>
            <person name="Ni X."/>
            <person name="Tian J."/>
            <person name="Zhou Y."/>
            <person name="Sheng Y."/>
            <person name="Liu T."/>
            <person name="Pan Y."/>
            <person name="Xia L."/>
            <person name="Li J."/>
            <person name="Zhao F."/>
            <person name="Cao W."/>
        </authorList>
    </citation>
    <scope>NUCLEOTIDE SEQUENCE</scope>
    <source>
        <strain evidence="1">Dsil-2018</strain>
    </source>
</reference>
<gene>
    <name evidence="1" type="ORF">HPB49_024066</name>
</gene>
<name>A0ACB8CC84_DERSI</name>